<name>A0ABR2PSE0_9ROSI</name>
<dbReference type="EMBL" id="JBBPBN010000052">
    <property type="protein sequence ID" value="KAK8991341.1"/>
    <property type="molecule type" value="Genomic_DNA"/>
</dbReference>
<keyword evidence="3" id="KW-1185">Reference proteome</keyword>
<sequence length="171" mass="19386">MAADEDPKNICPGGAVMAQEMLVDNLVVSIGSKEVEREELSGRISPVLEHRKMDHVTLELPEFQSITKPGRVKRYGSLQHLQYNSLSAAEKKKVDQIRKRNKKSLKSPVHSELEDRSLSDSDLKIRWENGIREAKETIAVGRKVGMEFIGDEREIIHELVNLELGNHSKTY</sequence>
<evidence type="ECO:0000313" key="3">
    <source>
        <dbReference type="Proteomes" id="UP001396334"/>
    </source>
</evidence>
<proteinExistence type="predicted"/>
<protein>
    <submittedName>
        <fullName evidence="2">Uncharacterized protein</fullName>
    </submittedName>
</protein>
<accession>A0ABR2PSE0</accession>
<evidence type="ECO:0000313" key="2">
    <source>
        <dbReference type="EMBL" id="KAK8991341.1"/>
    </source>
</evidence>
<dbReference type="Proteomes" id="UP001396334">
    <property type="component" value="Unassembled WGS sequence"/>
</dbReference>
<comment type="caution">
    <text evidence="2">The sequence shown here is derived from an EMBL/GenBank/DDBJ whole genome shotgun (WGS) entry which is preliminary data.</text>
</comment>
<evidence type="ECO:0000256" key="1">
    <source>
        <dbReference type="SAM" id="MobiDB-lite"/>
    </source>
</evidence>
<gene>
    <name evidence="2" type="ORF">V6N11_062357</name>
</gene>
<reference evidence="2 3" key="1">
    <citation type="journal article" date="2024" name="G3 (Bethesda)">
        <title>Genome assembly of Hibiscus sabdariffa L. provides insights into metabolisms of medicinal natural products.</title>
        <authorList>
            <person name="Kim T."/>
        </authorList>
    </citation>
    <scope>NUCLEOTIDE SEQUENCE [LARGE SCALE GENOMIC DNA]</scope>
    <source>
        <strain evidence="2">TK-2024</strain>
        <tissue evidence="2">Old leaves</tissue>
    </source>
</reference>
<feature type="region of interest" description="Disordered" evidence="1">
    <location>
        <begin position="92"/>
        <end position="113"/>
    </location>
</feature>
<organism evidence="2 3">
    <name type="scientific">Hibiscus sabdariffa</name>
    <name type="common">roselle</name>
    <dbReference type="NCBI Taxonomy" id="183260"/>
    <lineage>
        <taxon>Eukaryota</taxon>
        <taxon>Viridiplantae</taxon>
        <taxon>Streptophyta</taxon>
        <taxon>Embryophyta</taxon>
        <taxon>Tracheophyta</taxon>
        <taxon>Spermatophyta</taxon>
        <taxon>Magnoliopsida</taxon>
        <taxon>eudicotyledons</taxon>
        <taxon>Gunneridae</taxon>
        <taxon>Pentapetalae</taxon>
        <taxon>rosids</taxon>
        <taxon>malvids</taxon>
        <taxon>Malvales</taxon>
        <taxon>Malvaceae</taxon>
        <taxon>Malvoideae</taxon>
        <taxon>Hibiscus</taxon>
    </lineage>
</organism>